<protein>
    <submittedName>
        <fullName evidence="2">Uncharacterized protein</fullName>
    </submittedName>
</protein>
<evidence type="ECO:0000256" key="1">
    <source>
        <dbReference type="SAM" id="MobiDB-lite"/>
    </source>
</evidence>
<evidence type="ECO:0000313" key="2">
    <source>
        <dbReference type="EMBL" id="VEL39588.1"/>
    </source>
</evidence>
<accession>A0A3S5CUV0</accession>
<gene>
    <name evidence="2" type="ORF">PXEA_LOCUS33028</name>
</gene>
<reference evidence="2" key="1">
    <citation type="submission" date="2018-11" db="EMBL/GenBank/DDBJ databases">
        <authorList>
            <consortium name="Pathogen Informatics"/>
        </authorList>
    </citation>
    <scope>NUCLEOTIDE SEQUENCE</scope>
</reference>
<dbReference type="EMBL" id="CAAALY010261795">
    <property type="protein sequence ID" value="VEL39588.1"/>
    <property type="molecule type" value="Genomic_DNA"/>
</dbReference>
<sequence>MYHVHGPTLEMIMHTMDSNQMHSSKSSYQYNQHTSDVASTQAFSAAAPGNCTLRQRQTATPSPNNASSPTSVPTTTNLTIPVPSAVGVNVCTTTNSITSVTSLNTSGSNLLSSGPATGGALIIRPSVVTRTRICSTSSISGSLGTVSPISITCSGQPAMPAQVGISLSRCFL</sequence>
<evidence type="ECO:0000313" key="3">
    <source>
        <dbReference type="Proteomes" id="UP000784294"/>
    </source>
</evidence>
<dbReference type="AlphaFoldDB" id="A0A3S5CUV0"/>
<feature type="compositionally biased region" description="Low complexity" evidence="1">
    <location>
        <begin position="58"/>
        <end position="77"/>
    </location>
</feature>
<comment type="caution">
    <text evidence="2">The sequence shown here is derived from an EMBL/GenBank/DDBJ whole genome shotgun (WGS) entry which is preliminary data.</text>
</comment>
<proteinExistence type="predicted"/>
<name>A0A3S5CUV0_9PLAT</name>
<dbReference type="Proteomes" id="UP000784294">
    <property type="component" value="Unassembled WGS sequence"/>
</dbReference>
<keyword evidence="3" id="KW-1185">Reference proteome</keyword>
<feature type="region of interest" description="Disordered" evidence="1">
    <location>
        <begin position="54"/>
        <end position="78"/>
    </location>
</feature>
<organism evidence="2 3">
    <name type="scientific">Protopolystoma xenopodis</name>
    <dbReference type="NCBI Taxonomy" id="117903"/>
    <lineage>
        <taxon>Eukaryota</taxon>
        <taxon>Metazoa</taxon>
        <taxon>Spiralia</taxon>
        <taxon>Lophotrochozoa</taxon>
        <taxon>Platyhelminthes</taxon>
        <taxon>Monogenea</taxon>
        <taxon>Polyopisthocotylea</taxon>
        <taxon>Polystomatidea</taxon>
        <taxon>Polystomatidae</taxon>
        <taxon>Protopolystoma</taxon>
    </lineage>
</organism>